<evidence type="ECO:0000313" key="6">
    <source>
        <dbReference type="EMBL" id="KAE9990691.1"/>
    </source>
</evidence>
<feature type="compositionally biased region" description="Basic and acidic residues" evidence="4">
    <location>
        <begin position="888"/>
        <end position="907"/>
    </location>
</feature>
<dbReference type="GO" id="GO:0046856">
    <property type="term" value="P:phosphatidylinositol dephosphorylation"/>
    <property type="evidence" value="ECO:0007669"/>
    <property type="project" value="TreeGrafter"/>
</dbReference>
<dbReference type="InterPro" id="IPR010569">
    <property type="entry name" value="Myotubularin-like_Pase_dom"/>
</dbReference>
<organism evidence="6 7">
    <name type="scientific">Venturia inaequalis</name>
    <name type="common">Apple scab fungus</name>
    <dbReference type="NCBI Taxonomy" id="5025"/>
    <lineage>
        <taxon>Eukaryota</taxon>
        <taxon>Fungi</taxon>
        <taxon>Dikarya</taxon>
        <taxon>Ascomycota</taxon>
        <taxon>Pezizomycotina</taxon>
        <taxon>Dothideomycetes</taxon>
        <taxon>Pleosporomycetidae</taxon>
        <taxon>Venturiales</taxon>
        <taxon>Venturiaceae</taxon>
        <taxon>Venturia</taxon>
    </lineage>
</organism>
<dbReference type="GO" id="GO:0016020">
    <property type="term" value="C:membrane"/>
    <property type="evidence" value="ECO:0007669"/>
    <property type="project" value="TreeGrafter"/>
</dbReference>
<feature type="region of interest" description="Disordered" evidence="4">
    <location>
        <begin position="827"/>
        <end position="907"/>
    </location>
</feature>
<protein>
    <recommendedName>
        <fullName evidence="5">Myotubularin phosphatase domain-containing protein</fullName>
    </recommendedName>
</protein>
<feature type="domain" description="Myotubularin phosphatase" evidence="5">
    <location>
        <begin position="224"/>
        <end position="739"/>
    </location>
</feature>
<evidence type="ECO:0000259" key="5">
    <source>
        <dbReference type="PROSITE" id="PS51339"/>
    </source>
</evidence>
<feature type="region of interest" description="Disordered" evidence="4">
    <location>
        <begin position="1"/>
        <end position="23"/>
    </location>
</feature>
<feature type="region of interest" description="Disordered" evidence="4">
    <location>
        <begin position="781"/>
        <end position="809"/>
    </location>
</feature>
<dbReference type="PANTHER" id="PTHR10807:SF128">
    <property type="entry name" value="PHOSPHATIDYLINOSITOL-3,5-BISPHOSPHATE 3-PHOSPHATASE"/>
    <property type="match status" value="1"/>
</dbReference>
<evidence type="ECO:0000313" key="7">
    <source>
        <dbReference type="Proteomes" id="UP000490939"/>
    </source>
</evidence>
<dbReference type="GO" id="GO:0004438">
    <property type="term" value="F:phosphatidylinositol-3-phosphate phosphatase activity"/>
    <property type="evidence" value="ECO:0007669"/>
    <property type="project" value="TreeGrafter"/>
</dbReference>
<proteinExistence type="inferred from homology"/>
<dbReference type="PANTHER" id="PTHR10807">
    <property type="entry name" value="MYOTUBULARIN-RELATED"/>
    <property type="match status" value="1"/>
</dbReference>
<feature type="binding site" evidence="3">
    <location>
        <begin position="412"/>
        <end position="416"/>
    </location>
    <ligand>
        <name>substrate</name>
    </ligand>
</feature>
<evidence type="ECO:0000256" key="1">
    <source>
        <dbReference type="ARBA" id="ARBA00007471"/>
    </source>
</evidence>
<feature type="binding site" evidence="3">
    <location>
        <begin position="438"/>
        <end position="439"/>
    </location>
    <ligand>
        <name>substrate</name>
    </ligand>
</feature>
<evidence type="ECO:0000256" key="4">
    <source>
        <dbReference type="SAM" id="MobiDB-lite"/>
    </source>
</evidence>
<dbReference type="InterPro" id="IPR030564">
    <property type="entry name" value="Myotubularin"/>
</dbReference>
<sequence length="907" mass="101307">MPADMHVPSSRLAQSPPANDQYNTTLGTAVRGAEQEKAGPLTVWKHLHQSLSCPLSDSTLPPFLLITMANPPPAQNAQLHRTRNHPRDRLPHLPMALREVEDVDCWRQGISVLGSLRITRDHLIFCYKLPPTPAHGVVQQDKTHWIAYPLISHCAYKPGIFSRDRSRIQLQCKDLTFVSFFFNIDQDARTVYDMTKDLTCKRKKLEKLYAFNHKPPPHEVGFNGWELYDPTKEFARLGVNASEDRNWRITKINKDYGYSPTYPSVLAVPLSISDNTLTHSVKFRSQARIPALTYLHPINNCSITRCAQPLTGAIGARNFQDEALVAAIFETHNIGAPNLKPAPVNPSASTSDLTEQRDETRSLNASLLETETALAEDEAIASAAPGEKKKVYGSTQQNLIVDARPRLNAIANSIAKGAGSEDMRNYSPAMRIYLGIDNIHTMRKSLKMVTDTLKNSDTNASSLPLNRKELAESKWLEHIALVLEGAKEIADRVGIRHSHVLIHCSDGWDRTSQLSALAQLCLDPYYRTLDGFIVLVEKDWVSFGHMFRHRSGHLNSEKWFEIENERIAAKPADFTSSTSSNGNAFQNAISSARGFLTPKNDNSDPEGVDAPPPSSKHAKEDPFATKTGEISPIFHQFLDATWQLLNQHPTRFEFNERFLKRLLYHLYSCNYGTFLWNSEKERVDNEAKKKTRSVWDFFLAQRQNWLNPNYDPEIDDRNPNKARLIFPEKEKVRWWASVFNRPDADMNGVGPGPVLSEVDIEQPAIVAVESADKRVVVDARTTASSSSARSSMGEGLSGTATDLPERPSKSVVAANQIEESASILAADEEQHEDPTPVPENALLSEPGVYGDPLGAGTHFGSSVNEGMRTEVKRSKQTNGFSNGLGGRRVNEGLRRPKENDELGTEMR</sequence>
<dbReference type="SUPFAM" id="SSF52799">
    <property type="entry name" value="(Phosphotyrosine protein) phosphatases II"/>
    <property type="match status" value="1"/>
</dbReference>
<dbReference type="GO" id="GO:0005737">
    <property type="term" value="C:cytoplasm"/>
    <property type="evidence" value="ECO:0007669"/>
    <property type="project" value="TreeGrafter"/>
</dbReference>
<feature type="binding site" evidence="3">
    <location>
        <begin position="504"/>
        <end position="510"/>
    </location>
    <ligand>
        <name>substrate</name>
    </ligand>
</feature>
<evidence type="ECO:0000256" key="3">
    <source>
        <dbReference type="PIRSR" id="PIRSR630564-2"/>
    </source>
</evidence>
<comment type="caution">
    <text evidence="6">The sequence shown here is derived from an EMBL/GenBank/DDBJ whole genome shotgun (WGS) entry which is preliminary data.</text>
</comment>
<dbReference type="EMBL" id="WNWR01000126">
    <property type="protein sequence ID" value="KAE9990691.1"/>
    <property type="molecule type" value="Genomic_DNA"/>
</dbReference>
<comment type="similarity">
    <text evidence="1">Belongs to the protein-tyrosine phosphatase family. Non-receptor class myotubularin subfamily.</text>
</comment>
<dbReference type="Gene3D" id="2.30.29.30">
    <property type="entry name" value="Pleckstrin-homology domain (PH domain)/Phosphotyrosine-binding domain (PTB)"/>
    <property type="match status" value="1"/>
</dbReference>
<feature type="active site" description="Phosphocysteine intermediate" evidence="2">
    <location>
        <position position="504"/>
    </location>
</feature>
<accession>A0A8H3VLN4</accession>
<name>A0A8H3VLN4_VENIN</name>
<dbReference type="InterPro" id="IPR029021">
    <property type="entry name" value="Prot-tyrosine_phosphatase-like"/>
</dbReference>
<feature type="compositionally biased region" description="Polar residues" evidence="4">
    <location>
        <begin position="11"/>
        <end position="23"/>
    </location>
</feature>
<dbReference type="InterPro" id="IPR016130">
    <property type="entry name" value="Tyr_Pase_AS"/>
</dbReference>
<dbReference type="PROSITE" id="PS00383">
    <property type="entry name" value="TYR_PHOSPHATASE_1"/>
    <property type="match status" value="1"/>
</dbReference>
<feature type="region of interest" description="Disordered" evidence="4">
    <location>
        <begin position="596"/>
        <end position="622"/>
    </location>
</feature>
<reference evidence="6 7" key="1">
    <citation type="submission" date="2019-07" db="EMBL/GenBank/DDBJ databases">
        <title>Venturia inaequalis Genome Resource.</title>
        <authorList>
            <person name="Lichtner F.J."/>
        </authorList>
    </citation>
    <scope>NUCLEOTIDE SEQUENCE [LARGE SCALE GENOMIC DNA]</scope>
    <source>
        <strain evidence="6 7">DMI_063113</strain>
    </source>
</reference>
<dbReference type="Proteomes" id="UP000490939">
    <property type="component" value="Unassembled WGS sequence"/>
</dbReference>
<dbReference type="PROSITE" id="PS51339">
    <property type="entry name" value="PPASE_MYOTUBULARIN"/>
    <property type="match status" value="1"/>
</dbReference>
<gene>
    <name evidence="6" type="ORF">EG327_001086</name>
</gene>
<dbReference type="Pfam" id="PF06602">
    <property type="entry name" value="Myotub-related"/>
    <property type="match status" value="1"/>
</dbReference>
<dbReference type="AlphaFoldDB" id="A0A8H3VLN4"/>
<evidence type="ECO:0000256" key="2">
    <source>
        <dbReference type="PIRSR" id="PIRSR630564-1"/>
    </source>
</evidence>
<feature type="compositionally biased region" description="Low complexity" evidence="4">
    <location>
        <begin position="781"/>
        <end position="791"/>
    </location>
</feature>
<dbReference type="InterPro" id="IPR011993">
    <property type="entry name" value="PH-like_dom_sf"/>
</dbReference>
<keyword evidence="7" id="KW-1185">Reference proteome</keyword>
<feature type="region of interest" description="Disordered" evidence="4">
    <location>
        <begin position="338"/>
        <end position="359"/>
    </location>
</feature>